<dbReference type="GO" id="GO:0008763">
    <property type="term" value="F:UDP-N-acetylmuramate-L-alanine ligase activity"/>
    <property type="evidence" value="ECO:0007669"/>
    <property type="project" value="UniProtKB-UniRule"/>
</dbReference>
<dbReference type="RefSeq" id="WP_343048508.1">
    <property type="nucleotide sequence ID" value="NZ_JACCFW010000001.1"/>
</dbReference>
<evidence type="ECO:0000256" key="10">
    <source>
        <dbReference type="ARBA" id="ARBA00022984"/>
    </source>
</evidence>
<dbReference type="GO" id="GO:0051301">
    <property type="term" value="P:cell division"/>
    <property type="evidence" value="ECO:0007669"/>
    <property type="project" value="UniProtKB-KW"/>
</dbReference>
<dbReference type="InterPro" id="IPR013221">
    <property type="entry name" value="Mur_ligase_cen"/>
</dbReference>
<name>A0A853DK77_9MICO</name>
<dbReference type="InterPro" id="IPR005758">
    <property type="entry name" value="UDP-N-AcMur_Ala_ligase_MurC"/>
</dbReference>
<dbReference type="NCBIfam" id="TIGR01082">
    <property type="entry name" value="murC"/>
    <property type="match status" value="1"/>
</dbReference>
<keyword evidence="20" id="KW-1185">Reference proteome</keyword>
<evidence type="ECO:0000256" key="8">
    <source>
        <dbReference type="ARBA" id="ARBA00022840"/>
    </source>
</evidence>
<dbReference type="InterPro" id="IPR004101">
    <property type="entry name" value="Mur_ligase_C"/>
</dbReference>
<keyword evidence="12 14" id="KW-0961">Cell wall biogenesis/degradation</keyword>
<dbReference type="PANTHER" id="PTHR43445">
    <property type="entry name" value="UDP-N-ACETYLMURAMATE--L-ALANINE LIGASE-RELATED"/>
    <property type="match status" value="1"/>
</dbReference>
<evidence type="ECO:0000259" key="18">
    <source>
        <dbReference type="Pfam" id="PF08245"/>
    </source>
</evidence>
<proteinExistence type="inferred from homology"/>
<keyword evidence="15" id="KW-1133">Transmembrane helix</keyword>
<dbReference type="Pfam" id="PF01225">
    <property type="entry name" value="Mur_ligase"/>
    <property type="match status" value="1"/>
</dbReference>
<dbReference type="InterPro" id="IPR036565">
    <property type="entry name" value="Mur-like_cat_sf"/>
</dbReference>
<dbReference type="InterPro" id="IPR000713">
    <property type="entry name" value="Mur_ligase_N"/>
</dbReference>
<comment type="similarity">
    <text evidence="14">Belongs to the MurCDEF family.</text>
</comment>
<dbReference type="SUPFAM" id="SSF51984">
    <property type="entry name" value="MurCD N-terminal domain"/>
    <property type="match status" value="1"/>
</dbReference>
<keyword evidence="15" id="KW-0812">Transmembrane</keyword>
<evidence type="ECO:0000313" key="19">
    <source>
        <dbReference type="EMBL" id="NYJ75110.1"/>
    </source>
</evidence>
<keyword evidence="4 14" id="KW-0963">Cytoplasm</keyword>
<dbReference type="Gene3D" id="3.40.50.720">
    <property type="entry name" value="NAD(P)-binding Rossmann-like Domain"/>
    <property type="match status" value="1"/>
</dbReference>
<dbReference type="Gene3D" id="3.40.1190.10">
    <property type="entry name" value="Mur-like, catalytic domain"/>
    <property type="match status" value="1"/>
</dbReference>
<evidence type="ECO:0000256" key="7">
    <source>
        <dbReference type="ARBA" id="ARBA00022741"/>
    </source>
</evidence>
<dbReference type="EMBL" id="JACCFW010000001">
    <property type="protein sequence ID" value="NYJ75110.1"/>
    <property type="molecule type" value="Genomic_DNA"/>
</dbReference>
<dbReference type="HAMAP" id="MF_00046">
    <property type="entry name" value="MurC"/>
    <property type="match status" value="1"/>
</dbReference>
<comment type="subcellular location">
    <subcellularLocation>
        <location evidence="1 14">Cytoplasm</location>
    </subcellularLocation>
</comment>
<feature type="domain" description="Mur ligase central" evidence="18">
    <location>
        <begin position="129"/>
        <end position="309"/>
    </location>
</feature>
<keyword evidence="11 14" id="KW-0131">Cell cycle</keyword>
<dbReference type="GO" id="GO:0005737">
    <property type="term" value="C:cytoplasm"/>
    <property type="evidence" value="ECO:0007669"/>
    <property type="project" value="UniProtKB-SubCell"/>
</dbReference>
<evidence type="ECO:0000256" key="1">
    <source>
        <dbReference type="ARBA" id="ARBA00004496"/>
    </source>
</evidence>
<evidence type="ECO:0000256" key="11">
    <source>
        <dbReference type="ARBA" id="ARBA00023306"/>
    </source>
</evidence>
<accession>A0A853DK77</accession>
<sequence>MADGINRRFDFAAPLPLLQDVRAVHLIAIGGSGMSGIAALFLARGVTVTGSDRAENDAVQRLRAAGVPVVIGQSADNVTGLDAGTLVVVSSAIGESNPELAAARERGLRVLHRSQALAVLTQGRRAIAVGGANGKTTTSAMAVVALRSAGAGPSFAIGSDIAGIGANSGVGDGESFVVEADESDGSFVVYRPQIAVVTNVRDDHLDFYGTSERLHAAYDDFAASIRPGGLLVACADDEGSAALARRHAARLRVLTYGRSPGADLRLSDESAEGMSASALLSFPSGERVAMRLQVPGAHNLLNAAAVALALTAGCGIAPEAAVRGLADFRGTSRRFEVRGNAAGVRVVDDYAHNPDKLQAAIRTGLALRDGGRLIVLFQPHLYSRTQAFAEQFAAALRLADEAFVMDVYAAREEPVPGVTGRLLSDRVPGAVFVASGADAVDAVADAARDGDLVLTIGAGDVTALASPILQRLAERSTSS</sequence>
<feature type="binding site" evidence="14">
    <location>
        <begin position="131"/>
        <end position="137"/>
    </location>
    <ligand>
        <name>ATP</name>
        <dbReference type="ChEBI" id="CHEBI:30616"/>
    </ligand>
</feature>
<keyword evidence="15" id="KW-0472">Membrane</keyword>
<feature type="domain" description="Mur ligase N-terminal catalytic" evidence="16">
    <location>
        <begin position="24"/>
        <end position="124"/>
    </location>
</feature>
<comment type="pathway">
    <text evidence="2 14">Cell wall biogenesis; peptidoglycan biosynthesis.</text>
</comment>
<reference evidence="19 20" key="1">
    <citation type="submission" date="2020-07" db="EMBL/GenBank/DDBJ databases">
        <title>Sequencing the genomes of 1000 actinobacteria strains.</title>
        <authorList>
            <person name="Klenk H.-P."/>
        </authorList>
    </citation>
    <scope>NUCLEOTIDE SEQUENCE [LARGE SCALE GENOMIC DNA]</scope>
    <source>
        <strain evidence="19 20">DSM 29531</strain>
    </source>
</reference>
<evidence type="ECO:0000256" key="14">
    <source>
        <dbReference type="HAMAP-Rule" id="MF_00046"/>
    </source>
</evidence>
<protein>
    <recommendedName>
        <fullName evidence="3 14">UDP-N-acetylmuramate--L-alanine ligase</fullName>
        <ecNumber evidence="3 14">6.3.2.8</ecNumber>
    </recommendedName>
    <alternativeName>
        <fullName evidence="14">UDP-N-acetylmuramoyl-L-alanine synthetase</fullName>
    </alternativeName>
</protein>
<feature type="transmembrane region" description="Helical" evidence="15">
    <location>
        <begin position="23"/>
        <end position="43"/>
    </location>
</feature>
<keyword evidence="6 14" id="KW-0132">Cell division</keyword>
<dbReference type="InterPro" id="IPR036615">
    <property type="entry name" value="Mur_ligase_C_dom_sf"/>
</dbReference>
<dbReference type="AlphaFoldDB" id="A0A853DK77"/>
<dbReference type="GO" id="GO:0005524">
    <property type="term" value="F:ATP binding"/>
    <property type="evidence" value="ECO:0007669"/>
    <property type="project" value="UniProtKB-UniRule"/>
</dbReference>
<evidence type="ECO:0000256" key="4">
    <source>
        <dbReference type="ARBA" id="ARBA00022490"/>
    </source>
</evidence>
<evidence type="ECO:0000259" key="17">
    <source>
        <dbReference type="Pfam" id="PF02875"/>
    </source>
</evidence>
<dbReference type="UniPathway" id="UPA00219"/>
<evidence type="ECO:0000256" key="12">
    <source>
        <dbReference type="ARBA" id="ARBA00023316"/>
    </source>
</evidence>
<dbReference type="Gene3D" id="3.90.190.20">
    <property type="entry name" value="Mur ligase, C-terminal domain"/>
    <property type="match status" value="1"/>
</dbReference>
<keyword evidence="10 14" id="KW-0573">Peptidoglycan synthesis</keyword>
<dbReference type="Pfam" id="PF02875">
    <property type="entry name" value="Mur_ligase_C"/>
    <property type="match status" value="1"/>
</dbReference>
<comment type="caution">
    <text evidence="19">The sequence shown here is derived from an EMBL/GenBank/DDBJ whole genome shotgun (WGS) entry which is preliminary data.</text>
</comment>
<evidence type="ECO:0000256" key="6">
    <source>
        <dbReference type="ARBA" id="ARBA00022618"/>
    </source>
</evidence>
<evidence type="ECO:0000313" key="20">
    <source>
        <dbReference type="Proteomes" id="UP000571817"/>
    </source>
</evidence>
<gene>
    <name evidence="14" type="primary">murC</name>
    <name evidence="19" type="ORF">HNR15_002073</name>
</gene>
<dbReference type="SUPFAM" id="SSF53244">
    <property type="entry name" value="MurD-like peptide ligases, peptide-binding domain"/>
    <property type="match status" value="1"/>
</dbReference>
<dbReference type="EC" id="6.3.2.8" evidence="3 14"/>
<keyword evidence="7 14" id="KW-0547">Nucleotide-binding</keyword>
<evidence type="ECO:0000256" key="3">
    <source>
        <dbReference type="ARBA" id="ARBA00012211"/>
    </source>
</evidence>
<dbReference type="GO" id="GO:0009252">
    <property type="term" value="P:peptidoglycan biosynthetic process"/>
    <property type="evidence" value="ECO:0007669"/>
    <property type="project" value="UniProtKB-UniRule"/>
</dbReference>
<dbReference type="InterPro" id="IPR050061">
    <property type="entry name" value="MurCDEF_pg_biosynth"/>
</dbReference>
<feature type="domain" description="Mur ligase C-terminal" evidence="17">
    <location>
        <begin position="333"/>
        <end position="459"/>
    </location>
</feature>
<comment type="function">
    <text evidence="14">Cell wall formation.</text>
</comment>
<keyword evidence="5 14" id="KW-0436">Ligase</keyword>
<keyword evidence="8 14" id="KW-0067">ATP-binding</keyword>
<dbReference type="Pfam" id="PF08245">
    <property type="entry name" value="Mur_ligase_M"/>
    <property type="match status" value="1"/>
</dbReference>
<dbReference type="SUPFAM" id="SSF53623">
    <property type="entry name" value="MurD-like peptide ligases, catalytic domain"/>
    <property type="match status" value="1"/>
</dbReference>
<dbReference type="GO" id="GO:0071555">
    <property type="term" value="P:cell wall organization"/>
    <property type="evidence" value="ECO:0007669"/>
    <property type="project" value="UniProtKB-KW"/>
</dbReference>
<evidence type="ECO:0000259" key="16">
    <source>
        <dbReference type="Pfam" id="PF01225"/>
    </source>
</evidence>
<evidence type="ECO:0000256" key="13">
    <source>
        <dbReference type="ARBA" id="ARBA00047833"/>
    </source>
</evidence>
<evidence type="ECO:0000256" key="5">
    <source>
        <dbReference type="ARBA" id="ARBA00022598"/>
    </source>
</evidence>
<evidence type="ECO:0000256" key="2">
    <source>
        <dbReference type="ARBA" id="ARBA00004752"/>
    </source>
</evidence>
<dbReference type="PANTHER" id="PTHR43445:SF3">
    <property type="entry name" value="UDP-N-ACETYLMURAMATE--L-ALANINE LIGASE"/>
    <property type="match status" value="1"/>
</dbReference>
<organism evidence="19 20">
    <name type="scientific">Allobranchiibius huperziae</name>
    <dbReference type="NCBI Taxonomy" id="1874116"/>
    <lineage>
        <taxon>Bacteria</taxon>
        <taxon>Bacillati</taxon>
        <taxon>Actinomycetota</taxon>
        <taxon>Actinomycetes</taxon>
        <taxon>Micrococcales</taxon>
        <taxon>Dermacoccaceae</taxon>
        <taxon>Allobranchiibius</taxon>
    </lineage>
</organism>
<evidence type="ECO:0000256" key="9">
    <source>
        <dbReference type="ARBA" id="ARBA00022960"/>
    </source>
</evidence>
<evidence type="ECO:0000256" key="15">
    <source>
        <dbReference type="SAM" id="Phobius"/>
    </source>
</evidence>
<dbReference type="Proteomes" id="UP000571817">
    <property type="component" value="Unassembled WGS sequence"/>
</dbReference>
<comment type="catalytic activity">
    <reaction evidence="13 14">
        <text>UDP-N-acetyl-alpha-D-muramate + L-alanine + ATP = UDP-N-acetyl-alpha-D-muramoyl-L-alanine + ADP + phosphate + H(+)</text>
        <dbReference type="Rhea" id="RHEA:23372"/>
        <dbReference type="ChEBI" id="CHEBI:15378"/>
        <dbReference type="ChEBI" id="CHEBI:30616"/>
        <dbReference type="ChEBI" id="CHEBI:43474"/>
        <dbReference type="ChEBI" id="CHEBI:57972"/>
        <dbReference type="ChEBI" id="CHEBI:70757"/>
        <dbReference type="ChEBI" id="CHEBI:83898"/>
        <dbReference type="ChEBI" id="CHEBI:456216"/>
        <dbReference type="EC" id="6.3.2.8"/>
    </reaction>
</comment>
<dbReference type="GO" id="GO:0008360">
    <property type="term" value="P:regulation of cell shape"/>
    <property type="evidence" value="ECO:0007669"/>
    <property type="project" value="UniProtKB-KW"/>
</dbReference>
<keyword evidence="9 14" id="KW-0133">Cell shape</keyword>